<feature type="compositionally biased region" description="Basic residues" evidence="1">
    <location>
        <begin position="92"/>
        <end position="101"/>
    </location>
</feature>
<evidence type="ECO:0000313" key="2">
    <source>
        <dbReference type="EMBL" id="KAF0740409.1"/>
    </source>
</evidence>
<evidence type="ECO:0000256" key="1">
    <source>
        <dbReference type="SAM" id="MobiDB-lite"/>
    </source>
</evidence>
<evidence type="ECO:0000313" key="3">
    <source>
        <dbReference type="Proteomes" id="UP000481153"/>
    </source>
</evidence>
<accession>A0A6G0XJP6</accession>
<feature type="region of interest" description="Disordered" evidence="1">
    <location>
        <begin position="243"/>
        <end position="271"/>
    </location>
</feature>
<feature type="compositionally biased region" description="Polar residues" evidence="1">
    <location>
        <begin position="104"/>
        <end position="116"/>
    </location>
</feature>
<feature type="region of interest" description="Disordered" evidence="1">
    <location>
        <begin position="200"/>
        <end position="228"/>
    </location>
</feature>
<feature type="region of interest" description="Disordered" evidence="1">
    <location>
        <begin position="1"/>
        <end position="59"/>
    </location>
</feature>
<keyword evidence="3" id="KW-1185">Reference proteome</keyword>
<feature type="compositionally biased region" description="Basic and acidic residues" evidence="1">
    <location>
        <begin position="262"/>
        <end position="271"/>
    </location>
</feature>
<feature type="compositionally biased region" description="Basic and acidic residues" evidence="1">
    <location>
        <begin position="245"/>
        <end position="254"/>
    </location>
</feature>
<proteinExistence type="predicted"/>
<gene>
    <name evidence="2" type="ORF">Ae201684_004145</name>
</gene>
<reference evidence="2 3" key="1">
    <citation type="submission" date="2019-07" db="EMBL/GenBank/DDBJ databases">
        <title>Genomics analysis of Aphanomyces spp. identifies a new class of oomycete effector associated with host adaptation.</title>
        <authorList>
            <person name="Gaulin E."/>
        </authorList>
    </citation>
    <scope>NUCLEOTIDE SEQUENCE [LARGE SCALE GENOMIC DNA]</scope>
    <source>
        <strain evidence="2 3">ATCC 201684</strain>
    </source>
</reference>
<feature type="compositionally biased region" description="Acidic residues" evidence="1">
    <location>
        <begin position="18"/>
        <end position="31"/>
    </location>
</feature>
<comment type="caution">
    <text evidence="2">The sequence shown here is derived from an EMBL/GenBank/DDBJ whole genome shotgun (WGS) entry which is preliminary data.</text>
</comment>
<dbReference type="EMBL" id="VJMJ01000052">
    <property type="protein sequence ID" value="KAF0740409.1"/>
    <property type="molecule type" value="Genomic_DNA"/>
</dbReference>
<sequence length="271" mass="29756">MKNEDQVRKKRKPRRDDEDGETSEQEDASLNEEDKKKDAPAGDESDKKELPKKDGPAVPMATMMFPMTMMMPMMMPYPQGSVGAGATDEIPKKKKRGRPSKKSLAQQSTPTLNPADQSVPMPMWPFGMPLMPVGFKFPMNPIMVAPQVKGAKDQESTASSLLTKAGTVEEQSALKEGTPISPGHLGKMVVPSTIVVDDMKKKVRSTTGKPRGRPRTRPRPGDIITRPKLMNLAPAVIYDHMNGAHLDKDAKESGAEDDDDEEPHKSGERVV</sequence>
<protein>
    <submittedName>
        <fullName evidence="2">Uncharacterized protein</fullName>
    </submittedName>
</protein>
<feature type="compositionally biased region" description="Basic and acidic residues" evidence="1">
    <location>
        <begin position="32"/>
        <end position="55"/>
    </location>
</feature>
<dbReference type="AlphaFoldDB" id="A0A6G0XJP6"/>
<name>A0A6G0XJP6_9STRA</name>
<dbReference type="VEuPathDB" id="FungiDB:AeMF1_005185"/>
<organism evidence="2 3">
    <name type="scientific">Aphanomyces euteiches</name>
    <dbReference type="NCBI Taxonomy" id="100861"/>
    <lineage>
        <taxon>Eukaryota</taxon>
        <taxon>Sar</taxon>
        <taxon>Stramenopiles</taxon>
        <taxon>Oomycota</taxon>
        <taxon>Saprolegniomycetes</taxon>
        <taxon>Saprolegniales</taxon>
        <taxon>Verrucalvaceae</taxon>
        <taxon>Aphanomyces</taxon>
    </lineage>
</organism>
<feature type="region of interest" description="Disordered" evidence="1">
    <location>
        <begin position="82"/>
        <end position="117"/>
    </location>
</feature>
<dbReference type="Proteomes" id="UP000481153">
    <property type="component" value="Unassembled WGS sequence"/>
</dbReference>